<keyword evidence="2 7" id="KW-0813">Transport</keyword>
<proteinExistence type="inferred from homology"/>
<keyword evidence="6 7" id="KW-0472">Membrane</keyword>
<dbReference type="Proteomes" id="UP001269819">
    <property type="component" value="Unassembled WGS sequence"/>
</dbReference>
<dbReference type="PANTHER" id="PTHR43386">
    <property type="entry name" value="OLIGOPEPTIDE TRANSPORT SYSTEM PERMEASE PROTEIN APPC"/>
    <property type="match status" value="1"/>
</dbReference>
<dbReference type="SUPFAM" id="SSF161098">
    <property type="entry name" value="MetI-like"/>
    <property type="match status" value="1"/>
</dbReference>
<dbReference type="InterPro" id="IPR035906">
    <property type="entry name" value="MetI-like_sf"/>
</dbReference>
<comment type="similarity">
    <text evidence="7">Belongs to the binding-protein-dependent transport system permease family.</text>
</comment>
<dbReference type="PANTHER" id="PTHR43386:SF1">
    <property type="entry name" value="D,D-DIPEPTIDE TRANSPORT SYSTEM PERMEASE PROTEIN DDPC-RELATED"/>
    <property type="match status" value="1"/>
</dbReference>
<dbReference type="PROSITE" id="PS50928">
    <property type="entry name" value="ABC_TM1"/>
    <property type="match status" value="1"/>
</dbReference>
<evidence type="ECO:0000256" key="4">
    <source>
        <dbReference type="ARBA" id="ARBA00022692"/>
    </source>
</evidence>
<keyword evidence="10" id="KW-1185">Reference proteome</keyword>
<evidence type="ECO:0000313" key="9">
    <source>
        <dbReference type="EMBL" id="MDV2078980.1"/>
    </source>
</evidence>
<evidence type="ECO:0000259" key="8">
    <source>
        <dbReference type="PROSITE" id="PS50928"/>
    </source>
</evidence>
<evidence type="ECO:0000256" key="7">
    <source>
        <dbReference type="RuleBase" id="RU363032"/>
    </source>
</evidence>
<feature type="transmembrane region" description="Helical" evidence="7">
    <location>
        <begin position="239"/>
        <end position="262"/>
    </location>
</feature>
<evidence type="ECO:0000256" key="6">
    <source>
        <dbReference type="ARBA" id="ARBA00023136"/>
    </source>
</evidence>
<name>A0ABU3VXW3_9GAMM</name>
<feature type="transmembrane region" description="Helical" evidence="7">
    <location>
        <begin position="176"/>
        <end position="198"/>
    </location>
</feature>
<dbReference type="Pfam" id="PF00528">
    <property type="entry name" value="BPD_transp_1"/>
    <property type="match status" value="1"/>
</dbReference>
<evidence type="ECO:0000313" key="10">
    <source>
        <dbReference type="Proteomes" id="UP001269819"/>
    </source>
</evidence>
<dbReference type="RefSeq" id="WP_316973638.1">
    <property type="nucleotide sequence ID" value="NZ_JAWIIJ010000006.1"/>
</dbReference>
<evidence type="ECO:0000256" key="1">
    <source>
        <dbReference type="ARBA" id="ARBA00004651"/>
    </source>
</evidence>
<dbReference type="EMBL" id="JAWIIJ010000006">
    <property type="protein sequence ID" value="MDV2078980.1"/>
    <property type="molecule type" value="Genomic_DNA"/>
</dbReference>
<accession>A0ABU3VXW3</accession>
<feature type="transmembrane region" description="Helical" evidence="7">
    <location>
        <begin position="210"/>
        <end position="227"/>
    </location>
</feature>
<dbReference type="InterPro" id="IPR000515">
    <property type="entry name" value="MetI-like"/>
</dbReference>
<evidence type="ECO:0000256" key="2">
    <source>
        <dbReference type="ARBA" id="ARBA00022448"/>
    </source>
</evidence>
<reference evidence="9 10" key="1">
    <citation type="submission" date="2023-10" db="EMBL/GenBank/DDBJ databases">
        <title>Characteristics and mechanism of a salt-tolerant marine origin heterotrophic nitrifying- aerobic denitrifying bacteria Marinobacter xestospongiae HN1.</title>
        <authorList>
            <person name="Qi R."/>
        </authorList>
    </citation>
    <scope>NUCLEOTIDE SEQUENCE [LARGE SCALE GENOMIC DNA]</scope>
    <source>
        <strain evidence="9 10">HN1</strain>
    </source>
</reference>
<comment type="subcellular location">
    <subcellularLocation>
        <location evidence="1 7">Cell membrane</location>
        <topology evidence="1 7">Multi-pass membrane protein</topology>
    </subcellularLocation>
</comment>
<sequence>MAFRASEAGHRKGDWRWWAALIALLSVVTFAGLFTSEPYRTSTDVLMPPSTQHWLGTNAVGQDVWTGLLLAAPNTVVIAFTSAFLALAIAVFFAMASAVGVPLVRAGILRTVDMFQTIPAILFLLLVAAWVQPGMLGIVLIIGLSAWQDDVRVIRAAVLRESTRENVQYVRHQGGSWLYCTIHHLIPAVWPLLVSLYLQATRHAVMKTAGLAFLGLTDPRLLTWGGMMQGAMDHLYGDAWRWLLVPPAVCLAMFLYLVLSLGKIAERQSMARSSVGP</sequence>
<dbReference type="Gene3D" id="1.10.3720.10">
    <property type="entry name" value="MetI-like"/>
    <property type="match status" value="1"/>
</dbReference>
<keyword evidence="3" id="KW-1003">Cell membrane</keyword>
<organism evidence="9 10">
    <name type="scientific">Marinobacter xestospongiae</name>
    <dbReference type="NCBI Taxonomy" id="994319"/>
    <lineage>
        <taxon>Bacteria</taxon>
        <taxon>Pseudomonadati</taxon>
        <taxon>Pseudomonadota</taxon>
        <taxon>Gammaproteobacteria</taxon>
        <taxon>Pseudomonadales</taxon>
        <taxon>Marinobacteraceae</taxon>
        <taxon>Marinobacter</taxon>
    </lineage>
</organism>
<dbReference type="InterPro" id="IPR050366">
    <property type="entry name" value="BP-dependent_transpt_permease"/>
</dbReference>
<feature type="transmembrane region" description="Helical" evidence="7">
    <location>
        <begin position="76"/>
        <end position="99"/>
    </location>
</feature>
<protein>
    <submittedName>
        <fullName evidence="9">ABC transporter permease</fullName>
    </submittedName>
</protein>
<feature type="domain" description="ABC transmembrane type-1" evidence="8">
    <location>
        <begin position="72"/>
        <end position="262"/>
    </location>
</feature>
<keyword evidence="4 7" id="KW-0812">Transmembrane</keyword>
<comment type="caution">
    <text evidence="9">The sequence shown here is derived from an EMBL/GenBank/DDBJ whole genome shotgun (WGS) entry which is preliminary data.</text>
</comment>
<keyword evidence="5 7" id="KW-1133">Transmembrane helix</keyword>
<evidence type="ECO:0000256" key="5">
    <source>
        <dbReference type="ARBA" id="ARBA00022989"/>
    </source>
</evidence>
<evidence type="ECO:0000256" key="3">
    <source>
        <dbReference type="ARBA" id="ARBA00022475"/>
    </source>
</evidence>
<feature type="transmembrane region" description="Helical" evidence="7">
    <location>
        <begin position="120"/>
        <end position="147"/>
    </location>
</feature>
<gene>
    <name evidence="9" type="ORF">RYS15_09790</name>
</gene>
<feature type="transmembrane region" description="Helical" evidence="7">
    <location>
        <begin position="15"/>
        <end position="34"/>
    </location>
</feature>